<keyword evidence="10 12" id="KW-0503">Monooxygenase</keyword>
<evidence type="ECO:0000313" key="13">
    <source>
        <dbReference type="EMBL" id="CAG7728212.1"/>
    </source>
</evidence>
<comment type="function">
    <text evidence="11">Cytochromes P450 are a group of heme-thiolate monooxygenases. They oxidize a variety of structurally unrelated compounds, including steroids, fatty acids, and xenobiotics.</text>
</comment>
<keyword evidence="14" id="KW-1185">Reference proteome</keyword>
<comment type="similarity">
    <text evidence="4 12">Belongs to the cytochrome P450 family.</text>
</comment>
<comment type="cofactor">
    <cofactor evidence="1">
        <name>heme</name>
        <dbReference type="ChEBI" id="CHEBI:30413"/>
    </cofactor>
</comment>
<protein>
    <recommendedName>
        <fullName evidence="15">Cytochrome P450</fullName>
    </recommendedName>
</protein>
<evidence type="ECO:0000256" key="7">
    <source>
        <dbReference type="ARBA" id="ARBA00022848"/>
    </source>
</evidence>
<evidence type="ECO:0000256" key="11">
    <source>
        <dbReference type="ARBA" id="ARBA00043906"/>
    </source>
</evidence>
<evidence type="ECO:0000256" key="6">
    <source>
        <dbReference type="ARBA" id="ARBA00022723"/>
    </source>
</evidence>
<dbReference type="InterPro" id="IPR050705">
    <property type="entry name" value="Cytochrome_P450_3A"/>
</dbReference>
<dbReference type="Proteomes" id="UP000708208">
    <property type="component" value="Unassembled WGS sequence"/>
</dbReference>
<dbReference type="PANTHER" id="PTHR24302">
    <property type="entry name" value="CYTOCHROME P450 FAMILY 3"/>
    <property type="match status" value="1"/>
</dbReference>
<name>A0A8J2K0Y7_9HEXA</name>
<evidence type="ECO:0008006" key="15">
    <source>
        <dbReference type="Google" id="ProtNLM"/>
    </source>
</evidence>
<dbReference type="GO" id="GO:0005506">
    <property type="term" value="F:iron ion binding"/>
    <property type="evidence" value="ECO:0007669"/>
    <property type="project" value="InterPro"/>
</dbReference>
<dbReference type="AlphaFoldDB" id="A0A8J2K0Y7"/>
<reference evidence="13" key="1">
    <citation type="submission" date="2021-06" db="EMBL/GenBank/DDBJ databases">
        <authorList>
            <person name="Hodson N. C."/>
            <person name="Mongue J. A."/>
            <person name="Jaron S. K."/>
        </authorList>
    </citation>
    <scope>NUCLEOTIDE SEQUENCE</scope>
</reference>
<keyword evidence="7" id="KW-0492">Microsome</keyword>
<dbReference type="GO" id="GO:0005789">
    <property type="term" value="C:endoplasmic reticulum membrane"/>
    <property type="evidence" value="ECO:0007669"/>
    <property type="project" value="UniProtKB-SubCell"/>
</dbReference>
<keyword evidence="6 12" id="KW-0479">Metal-binding</keyword>
<dbReference type="PANTHER" id="PTHR24302:SF15">
    <property type="entry name" value="FATTY-ACID PEROXYGENASE"/>
    <property type="match status" value="1"/>
</dbReference>
<dbReference type="InterPro" id="IPR001128">
    <property type="entry name" value="Cyt_P450"/>
</dbReference>
<evidence type="ECO:0000256" key="5">
    <source>
        <dbReference type="ARBA" id="ARBA00022617"/>
    </source>
</evidence>
<evidence type="ECO:0000256" key="9">
    <source>
        <dbReference type="ARBA" id="ARBA00023004"/>
    </source>
</evidence>
<dbReference type="OrthoDB" id="2789670at2759"/>
<gene>
    <name evidence="13" type="ORF">AFUS01_LOCUS17012</name>
</gene>
<accession>A0A8J2K0Y7</accession>
<comment type="subcellular location">
    <subcellularLocation>
        <location evidence="3">Endoplasmic reticulum membrane</location>
        <topology evidence="3">Peripheral membrane protein</topology>
    </subcellularLocation>
    <subcellularLocation>
        <location evidence="2">Microsome membrane</location>
        <topology evidence="2">Peripheral membrane protein</topology>
    </subcellularLocation>
</comment>
<dbReference type="GO" id="GO:0016705">
    <property type="term" value="F:oxidoreductase activity, acting on paired donors, with incorporation or reduction of molecular oxygen"/>
    <property type="evidence" value="ECO:0007669"/>
    <property type="project" value="InterPro"/>
</dbReference>
<sequence>MFLLVLAIAVGSILLTVVGLLIYARWNYGTLEALNIPVVDRSFFLGSTPELHKKVQHLEDIERFNKYGPIYGVYEGRTPHIHVCDPELIRLIFVKDSDHFRNRREVELGDPIVNEMLDFLPYAKWKVLRQMQTPSLTASKLKIMSTRVNESAAEFVSYMGNKLEGSNGRAKFNTREVFVPLAIDIICRGLIGIPVHNPFDYSNEVCQSLETISAEGQDSSILYTLSFSFPFLSALAPTLAPDNIHYFANMFRKLIKVRSEDSIKNNDFMDKIVDMMHKLPTDEFKKLNVSEATVIAQALGPLMAGYDAIAAVSVFLSYYAARDPQVQQRITQEVDDHFEKYGEFRHENLGELAYLHACVKETLRLVPSFIRPERICTKDWEYNGLRIPAGVVVMIPAWGANRNPEYFPDPEKFDPERFMDEQSTGLSQYAFSTFGHGPRNCIGLKFAYDALKLSLCHVFRKFQFELRPDTEVKYKTGVLFLMQYYPILLDVVRRET</sequence>
<dbReference type="InterPro" id="IPR017972">
    <property type="entry name" value="Cyt_P450_CS"/>
</dbReference>
<evidence type="ECO:0000256" key="8">
    <source>
        <dbReference type="ARBA" id="ARBA00023002"/>
    </source>
</evidence>
<dbReference type="PROSITE" id="PS00086">
    <property type="entry name" value="CYTOCHROME_P450"/>
    <property type="match status" value="1"/>
</dbReference>
<evidence type="ECO:0000313" key="14">
    <source>
        <dbReference type="Proteomes" id="UP000708208"/>
    </source>
</evidence>
<evidence type="ECO:0000256" key="1">
    <source>
        <dbReference type="ARBA" id="ARBA00001971"/>
    </source>
</evidence>
<keyword evidence="9 12" id="KW-0408">Iron</keyword>
<dbReference type="GO" id="GO:0008395">
    <property type="term" value="F:steroid hydroxylase activity"/>
    <property type="evidence" value="ECO:0007669"/>
    <property type="project" value="TreeGrafter"/>
</dbReference>
<proteinExistence type="inferred from homology"/>
<comment type="caution">
    <text evidence="13">The sequence shown here is derived from an EMBL/GenBank/DDBJ whole genome shotgun (WGS) entry which is preliminary data.</text>
</comment>
<evidence type="ECO:0000256" key="10">
    <source>
        <dbReference type="ARBA" id="ARBA00023033"/>
    </source>
</evidence>
<keyword evidence="5 12" id="KW-0349">Heme</keyword>
<dbReference type="Pfam" id="PF00067">
    <property type="entry name" value="p450"/>
    <property type="match status" value="1"/>
</dbReference>
<keyword evidence="7" id="KW-0256">Endoplasmic reticulum</keyword>
<dbReference type="GO" id="GO:0020037">
    <property type="term" value="F:heme binding"/>
    <property type="evidence" value="ECO:0007669"/>
    <property type="project" value="InterPro"/>
</dbReference>
<evidence type="ECO:0000256" key="4">
    <source>
        <dbReference type="ARBA" id="ARBA00010617"/>
    </source>
</evidence>
<organism evidence="13 14">
    <name type="scientific">Allacma fusca</name>
    <dbReference type="NCBI Taxonomy" id="39272"/>
    <lineage>
        <taxon>Eukaryota</taxon>
        <taxon>Metazoa</taxon>
        <taxon>Ecdysozoa</taxon>
        <taxon>Arthropoda</taxon>
        <taxon>Hexapoda</taxon>
        <taxon>Collembola</taxon>
        <taxon>Symphypleona</taxon>
        <taxon>Sminthuridae</taxon>
        <taxon>Allacma</taxon>
    </lineage>
</organism>
<keyword evidence="8 12" id="KW-0560">Oxidoreductase</keyword>
<dbReference type="EMBL" id="CAJVCH010160001">
    <property type="protein sequence ID" value="CAG7728212.1"/>
    <property type="molecule type" value="Genomic_DNA"/>
</dbReference>
<evidence type="ECO:0000256" key="12">
    <source>
        <dbReference type="RuleBase" id="RU000461"/>
    </source>
</evidence>
<dbReference type="FunFam" id="1.10.630.10:FF:000182">
    <property type="entry name" value="Cytochrome P450 3A4"/>
    <property type="match status" value="1"/>
</dbReference>
<evidence type="ECO:0000256" key="3">
    <source>
        <dbReference type="ARBA" id="ARBA00004406"/>
    </source>
</evidence>
<evidence type="ECO:0000256" key="2">
    <source>
        <dbReference type="ARBA" id="ARBA00004174"/>
    </source>
</evidence>